<reference evidence="2" key="1">
    <citation type="journal article" date="2003" name="Genome Biol.">
        <title>An integrated gene annotation and transcriptional profiling approach towards the full gene content of the Drosophila genome.</title>
        <authorList>
            <person name="Hild M."/>
            <person name="Beckmann B."/>
            <person name="Haas S.A."/>
            <person name="Koch B."/>
            <person name="Solovyev V."/>
            <person name="Busold C."/>
            <person name="Fellenberg K."/>
            <person name="Boutros M."/>
            <person name="Vingron M."/>
            <person name="Sauer F."/>
            <person name="Hoheisel J.D."/>
            <person name="Paro R."/>
        </authorList>
    </citation>
    <scope>NUCLEOTIDE SEQUENCE</scope>
</reference>
<feature type="region of interest" description="Disordered" evidence="1">
    <location>
        <begin position="208"/>
        <end position="243"/>
    </location>
</feature>
<dbReference type="EMBL" id="BK003056">
    <property type="protein sequence ID" value="DAA03256.1"/>
    <property type="molecule type" value="Genomic_DNA"/>
</dbReference>
<feature type="region of interest" description="Disordered" evidence="1">
    <location>
        <begin position="23"/>
        <end position="92"/>
    </location>
</feature>
<protein>
    <submittedName>
        <fullName evidence="2">HDC17724</fullName>
    </submittedName>
</protein>
<gene>
    <name evidence="2" type="ORF">HDC17724</name>
</gene>
<evidence type="ECO:0000313" key="2">
    <source>
        <dbReference type="EMBL" id="DAA03256.1"/>
    </source>
</evidence>
<proteinExistence type="predicted"/>
<organism evidence="2">
    <name type="scientific">Drosophila melanogaster</name>
    <name type="common">Fruit fly</name>
    <dbReference type="NCBI Taxonomy" id="7227"/>
    <lineage>
        <taxon>Eukaryota</taxon>
        <taxon>Metazoa</taxon>
        <taxon>Ecdysozoa</taxon>
        <taxon>Arthropoda</taxon>
        <taxon>Hexapoda</taxon>
        <taxon>Insecta</taxon>
        <taxon>Pterygota</taxon>
        <taxon>Neoptera</taxon>
        <taxon>Endopterygota</taxon>
        <taxon>Diptera</taxon>
        <taxon>Brachycera</taxon>
        <taxon>Muscomorpha</taxon>
        <taxon>Ephydroidea</taxon>
        <taxon>Drosophilidae</taxon>
        <taxon>Drosophila</taxon>
        <taxon>Sophophora</taxon>
    </lineage>
</organism>
<feature type="compositionally biased region" description="Basic residues" evidence="1">
    <location>
        <begin position="216"/>
        <end position="225"/>
    </location>
</feature>
<name>Q6IIL0_DROME</name>
<evidence type="ECO:0000256" key="1">
    <source>
        <dbReference type="SAM" id="MobiDB-lite"/>
    </source>
</evidence>
<accession>Q6IIL0</accession>
<feature type="compositionally biased region" description="Low complexity" evidence="1">
    <location>
        <begin position="44"/>
        <end position="61"/>
    </location>
</feature>
<dbReference type="AlphaFoldDB" id="Q6IIL0"/>
<sequence>MFDSWGMDGRWMDGTWTWTWTWTSPPPSHRLPSPAKIHSEAANQFVQQQQQQQQQQQPNQQIASTTCRKSNDVPPTAETKQKEMKRKEKKKPRSFVDSKSLELWSCRAVELWSCWHVRIATVCLFWSPVAVGQDHIAIPIAIHGQLISYASESRRSPISGRSLADRWLDCFGPPSTAPPVERFIVMSVPAWSHHGVAVGVEVRVAAPSPAPAPPKHASHPRRSCKSSKVPMRCCSAPSGHKLQ</sequence>